<sequence length="104" mass="12117">MIAQYNSFQVSLIIEPFRIKIFASSKVEIKQKESSVSKHKFMYEKLMPFESEKFLDYDSFKNILDCVQIIKDIKVLQQKVAFLIETSPVLNGQVTLTHAKKTQK</sequence>
<name>A0AAD1Y2G1_EUPCR</name>
<organism evidence="1 2">
    <name type="scientific">Euplotes crassus</name>
    <dbReference type="NCBI Taxonomy" id="5936"/>
    <lineage>
        <taxon>Eukaryota</taxon>
        <taxon>Sar</taxon>
        <taxon>Alveolata</taxon>
        <taxon>Ciliophora</taxon>
        <taxon>Intramacronucleata</taxon>
        <taxon>Spirotrichea</taxon>
        <taxon>Hypotrichia</taxon>
        <taxon>Euplotida</taxon>
        <taxon>Euplotidae</taxon>
        <taxon>Moneuplotes</taxon>
    </lineage>
</organism>
<dbReference type="Proteomes" id="UP001295684">
    <property type="component" value="Unassembled WGS sequence"/>
</dbReference>
<proteinExistence type="predicted"/>
<reference evidence="1" key="1">
    <citation type="submission" date="2023-07" db="EMBL/GenBank/DDBJ databases">
        <authorList>
            <consortium name="AG Swart"/>
            <person name="Singh M."/>
            <person name="Singh A."/>
            <person name="Seah K."/>
            <person name="Emmerich C."/>
        </authorList>
    </citation>
    <scope>NUCLEOTIDE SEQUENCE</scope>
    <source>
        <strain evidence="1">DP1</strain>
    </source>
</reference>
<accession>A0AAD1Y2G1</accession>
<dbReference type="EMBL" id="CAMPGE010025847">
    <property type="protein sequence ID" value="CAI2383565.1"/>
    <property type="molecule type" value="Genomic_DNA"/>
</dbReference>
<protein>
    <submittedName>
        <fullName evidence="1">Uncharacterized protein</fullName>
    </submittedName>
</protein>
<comment type="caution">
    <text evidence="1">The sequence shown here is derived from an EMBL/GenBank/DDBJ whole genome shotgun (WGS) entry which is preliminary data.</text>
</comment>
<keyword evidence="2" id="KW-1185">Reference proteome</keyword>
<dbReference type="AlphaFoldDB" id="A0AAD1Y2G1"/>
<evidence type="ECO:0000313" key="1">
    <source>
        <dbReference type="EMBL" id="CAI2383565.1"/>
    </source>
</evidence>
<gene>
    <name evidence="1" type="ORF">ECRASSUSDP1_LOCUS25070</name>
</gene>
<evidence type="ECO:0000313" key="2">
    <source>
        <dbReference type="Proteomes" id="UP001295684"/>
    </source>
</evidence>